<evidence type="ECO:0000256" key="1">
    <source>
        <dbReference type="ARBA" id="ARBA00022574"/>
    </source>
</evidence>
<dbReference type="InterPro" id="IPR050505">
    <property type="entry name" value="WDR55/POC1"/>
</dbReference>
<gene>
    <name evidence="5" type="ORF">B4U80_09915</name>
</gene>
<name>A0A443SBI4_9ACAR</name>
<keyword evidence="1 4" id="KW-0853">WD repeat</keyword>
<dbReference type="STRING" id="299467.A0A443SBI4"/>
<dbReference type="Pfam" id="PF00400">
    <property type="entry name" value="WD40"/>
    <property type="match status" value="6"/>
</dbReference>
<dbReference type="InterPro" id="IPR015943">
    <property type="entry name" value="WD40/YVTN_repeat-like_dom_sf"/>
</dbReference>
<sequence>MGDKEIPSLDASLKGHKCDVLAVDYLPNGKQLVSASSDGSLIFWNIEKSSKHSNCYRLSAHRDVIFGVSCASNGSFVLSCSRDKSVRLWKVENDRLSQNSNVYRSAATVRYVDSSPNCEYFCSASDDKTVKLWSSLHTNKYICSFAGHNNWVRSCKYSTFNENLIASCGDDASICLFDIRERRRLEKITSKTLSHFVDLSWYPKSDTLLSVASQDSSVRVYDIRMNKLIQYYGAHTQGVNSVSVHPLGCYLLSSSSDETSKIFDLLEGRILFTLRLHKGSVLTCKFSPN</sequence>
<feature type="repeat" description="WD" evidence="4">
    <location>
        <begin position="13"/>
        <end position="54"/>
    </location>
</feature>
<keyword evidence="2" id="KW-0677">Repeat</keyword>
<comment type="caution">
    <text evidence="5">The sequence shown here is derived from an EMBL/GenBank/DDBJ whole genome shotgun (WGS) entry which is preliminary data.</text>
</comment>
<accession>A0A443SBI4</accession>
<dbReference type="PROSITE" id="PS00678">
    <property type="entry name" value="WD_REPEATS_1"/>
    <property type="match status" value="1"/>
</dbReference>
<dbReference type="InterPro" id="IPR020472">
    <property type="entry name" value="WD40_PAC1"/>
</dbReference>
<dbReference type="PROSITE" id="PS50294">
    <property type="entry name" value="WD_REPEATS_REGION"/>
    <property type="match status" value="2"/>
</dbReference>
<feature type="repeat" description="WD" evidence="4">
    <location>
        <begin position="232"/>
        <end position="273"/>
    </location>
</feature>
<feature type="non-terminal residue" evidence="5">
    <location>
        <position position="289"/>
    </location>
</feature>
<dbReference type="SMART" id="SM00320">
    <property type="entry name" value="WD40"/>
    <property type="match status" value="6"/>
</dbReference>
<feature type="repeat" description="WD" evidence="4">
    <location>
        <begin position="102"/>
        <end position="134"/>
    </location>
</feature>
<dbReference type="PANTHER" id="PTHR44019">
    <property type="entry name" value="WD REPEAT-CONTAINING PROTEIN 55"/>
    <property type="match status" value="1"/>
</dbReference>
<proteinExistence type="inferred from homology"/>
<reference evidence="5 6" key="1">
    <citation type="journal article" date="2018" name="Gigascience">
        <title>Genomes of trombidid mites reveal novel predicted allergens and laterally-transferred genes associated with secondary metabolism.</title>
        <authorList>
            <person name="Dong X."/>
            <person name="Chaisiri K."/>
            <person name="Xia D."/>
            <person name="Armstrong S.D."/>
            <person name="Fang Y."/>
            <person name="Donnelly M.J."/>
            <person name="Kadowaki T."/>
            <person name="McGarry J.W."/>
            <person name="Darby A.C."/>
            <person name="Makepeace B.L."/>
        </authorList>
    </citation>
    <scope>NUCLEOTIDE SEQUENCE [LARGE SCALE GENOMIC DNA]</scope>
    <source>
        <strain evidence="5">UoL-UT</strain>
    </source>
</reference>
<evidence type="ECO:0000313" key="6">
    <source>
        <dbReference type="Proteomes" id="UP000288716"/>
    </source>
</evidence>
<dbReference type="InterPro" id="IPR001680">
    <property type="entry name" value="WD40_rpt"/>
</dbReference>
<evidence type="ECO:0000256" key="4">
    <source>
        <dbReference type="PROSITE-ProRule" id="PRU00221"/>
    </source>
</evidence>
<dbReference type="InterPro" id="IPR036322">
    <property type="entry name" value="WD40_repeat_dom_sf"/>
</dbReference>
<dbReference type="PROSITE" id="PS50082">
    <property type="entry name" value="WD_REPEATS_2"/>
    <property type="match status" value="4"/>
</dbReference>
<dbReference type="VEuPathDB" id="VectorBase:LDEU007203"/>
<dbReference type="InterPro" id="IPR019775">
    <property type="entry name" value="WD40_repeat_CS"/>
</dbReference>
<dbReference type="EMBL" id="NCKV01004343">
    <property type="protein sequence ID" value="RWS24834.1"/>
    <property type="molecule type" value="Genomic_DNA"/>
</dbReference>
<protein>
    <submittedName>
        <fullName evidence="5">POC1 centriolar protein A-like isoform X1</fullName>
    </submittedName>
</protein>
<feature type="repeat" description="WD" evidence="4">
    <location>
        <begin position="58"/>
        <end position="99"/>
    </location>
</feature>
<evidence type="ECO:0000256" key="3">
    <source>
        <dbReference type="ARBA" id="ARBA00037984"/>
    </source>
</evidence>
<dbReference type="SUPFAM" id="SSF50978">
    <property type="entry name" value="WD40 repeat-like"/>
    <property type="match status" value="1"/>
</dbReference>
<dbReference type="CDD" id="cd00200">
    <property type="entry name" value="WD40"/>
    <property type="match status" value="1"/>
</dbReference>
<evidence type="ECO:0000256" key="2">
    <source>
        <dbReference type="ARBA" id="ARBA00022737"/>
    </source>
</evidence>
<comment type="similarity">
    <text evidence="3">Belongs to the WD repeat POC1 family.</text>
</comment>
<dbReference type="PANTHER" id="PTHR44019:SF8">
    <property type="entry name" value="POC1 CENTRIOLAR PROTEIN HOMOLOG"/>
    <property type="match status" value="1"/>
</dbReference>
<evidence type="ECO:0000313" key="5">
    <source>
        <dbReference type="EMBL" id="RWS24834.1"/>
    </source>
</evidence>
<dbReference type="PRINTS" id="PR00320">
    <property type="entry name" value="GPROTEINBRPT"/>
</dbReference>
<keyword evidence="6" id="KW-1185">Reference proteome</keyword>
<dbReference type="OrthoDB" id="10264588at2759"/>
<organism evidence="5 6">
    <name type="scientific">Leptotrombidium deliense</name>
    <dbReference type="NCBI Taxonomy" id="299467"/>
    <lineage>
        <taxon>Eukaryota</taxon>
        <taxon>Metazoa</taxon>
        <taxon>Ecdysozoa</taxon>
        <taxon>Arthropoda</taxon>
        <taxon>Chelicerata</taxon>
        <taxon>Arachnida</taxon>
        <taxon>Acari</taxon>
        <taxon>Acariformes</taxon>
        <taxon>Trombidiformes</taxon>
        <taxon>Prostigmata</taxon>
        <taxon>Anystina</taxon>
        <taxon>Parasitengona</taxon>
        <taxon>Trombiculoidea</taxon>
        <taxon>Trombiculidae</taxon>
        <taxon>Leptotrombidium</taxon>
    </lineage>
</organism>
<dbReference type="Proteomes" id="UP000288716">
    <property type="component" value="Unassembled WGS sequence"/>
</dbReference>
<dbReference type="AlphaFoldDB" id="A0A443SBI4"/>
<dbReference type="Gene3D" id="2.130.10.10">
    <property type="entry name" value="YVTN repeat-like/Quinoprotein amine dehydrogenase"/>
    <property type="match status" value="3"/>
</dbReference>